<evidence type="ECO:0000259" key="5">
    <source>
        <dbReference type="PROSITE" id="PS52003"/>
    </source>
</evidence>
<comment type="caution">
    <text evidence="6">The sequence shown here is derived from an EMBL/GenBank/DDBJ whole genome shotgun (WGS) entry which is preliminary data.</text>
</comment>
<dbReference type="GO" id="GO:0043565">
    <property type="term" value="F:sequence-specific DNA binding"/>
    <property type="evidence" value="ECO:0007669"/>
    <property type="project" value="TreeGrafter"/>
</dbReference>
<dbReference type="PANTHER" id="PTHR28376:SF1">
    <property type="entry name" value="POU DOMAIN CLASS 2-ASSOCIATING FACTOR 2"/>
    <property type="match status" value="1"/>
</dbReference>
<evidence type="ECO:0000256" key="2">
    <source>
        <dbReference type="ARBA" id="ARBA00023159"/>
    </source>
</evidence>
<dbReference type="GO" id="GO:0070974">
    <property type="term" value="F:POU domain binding"/>
    <property type="evidence" value="ECO:0007669"/>
    <property type="project" value="InterPro"/>
</dbReference>
<feature type="domain" description="OCA" evidence="5">
    <location>
        <begin position="10"/>
        <end position="32"/>
    </location>
</feature>
<sequence>MEAVSADYSKRVYQGVRVKHTVKDLLAEKRSRQTSGNSRSNGSATPTQSPFVPLQGASAMSNYYSVRRSLVAEMDLQSNKPLASEAYTSSLVSKPFAYESPVVQGYSSLIDAHFMDQYADHRAASVTSGTSSLFGTSSLTSVMSSFPSDSTHFLSRDSWEQSMPDGLSQSDACSESLSSSSAVGCLSSQEPGGSSQYRNPSWGSPISGTQSYSFHALDDVHYAASYSAATPYAFSSFMTTVASDSPPKMLHASSEEPLDTTPLHDDNTLWPKEDGGPLWGPYECRRAY</sequence>
<keyword evidence="2" id="KW-0010">Activator</keyword>
<keyword evidence="7" id="KW-1185">Reference proteome</keyword>
<dbReference type="GO" id="GO:0005634">
    <property type="term" value="C:nucleus"/>
    <property type="evidence" value="ECO:0007669"/>
    <property type="project" value="TreeGrafter"/>
</dbReference>
<dbReference type="EMBL" id="JAPFRF010000022">
    <property type="protein sequence ID" value="KAJ7304962.1"/>
    <property type="molecule type" value="Genomic_DNA"/>
</dbReference>
<protein>
    <recommendedName>
        <fullName evidence="5">OCA domain-containing protein</fullName>
    </recommendedName>
</protein>
<dbReference type="PANTHER" id="PTHR28376">
    <property type="entry name" value="RGD1562914"/>
    <property type="match status" value="1"/>
</dbReference>
<dbReference type="InterPro" id="IPR047571">
    <property type="entry name" value="OCA"/>
</dbReference>
<feature type="compositionally biased region" description="Basic and acidic residues" evidence="4">
    <location>
        <begin position="262"/>
        <end position="274"/>
    </location>
</feature>
<feature type="region of interest" description="Disordered" evidence="4">
    <location>
        <begin position="245"/>
        <end position="274"/>
    </location>
</feature>
<keyword evidence="1" id="KW-0805">Transcription regulation</keyword>
<feature type="region of interest" description="Disordered" evidence="4">
    <location>
        <begin position="26"/>
        <end position="52"/>
    </location>
</feature>
<proteinExistence type="predicted"/>
<evidence type="ECO:0000256" key="4">
    <source>
        <dbReference type="SAM" id="MobiDB-lite"/>
    </source>
</evidence>
<dbReference type="InterPro" id="IPR037655">
    <property type="entry name" value="POU2AF2"/>
</dbReference>
<dbReference type="Pfam" id="PF17721">
    <property type="entry name" value="POU2AF2"/>
    <property type="match status" value="1"/>
</dbReference>
<dbReference type="GO" id="GO:0003713">
    <property type="term" value="F:transcription coactivator activity"/>
    <property type="evidence" value="ECO:0007669"/>
    <property type="project" value="TreeGrafter"/>
</dbReference>
<reference evidence="6" key="1">
    <citation type="journal article" date="2023" name="DNA Res.">
        <title>Chromosome-level genome assembly of Phrynocephalus forsythii using third-generation DNA sequencing and Hi-C analysis.</title>
        <authorList>
            <person name="Qi Y."/>
            <person name="Zhao W."/>
            <person name="Zhao Y."/>
            <person name="Niu C."/>
            <person name="Cao S."/>
            <person name="Zhang Y."/>
        </authorList>
    </citation>
    <scope>NUCLEOTIDE SEQUENCE</scope>
    <source>
        <tissue evidence="6">Muscle</tissue>
    </source>
</reference>
<evidence type="ECO:0000256" key="3">
    <source>
        <dbReference type="ARBA" id="ARBA00023163"/>
    </source>
</evidence>
<keyword evidence="3" id="KW-0804">Transcription</keyword>
<evidence type="ECO:0000313" key="7">
    <source>
        <dbReference type="Proteomes" id="UP001142489"/>
    </source>
</evidence>
<evidence type="ECO:0000256" key="1">
    <source>
        <dbReference type="ARBA" id="ARBA00023015"/>
    </source>
</evidence>
<dbReference type="Proteomes" id="UP001142489">
    <property type="component" value="Unassembled WGS sequence"/>
</dbReference>
<dbReference type="AlphaFoldDB" id="A0A9Q0X903"/>
<gene>
    <name evidence="6" type="ORF">JRQ81_010674</name>
</gene>
<feature type="compositionally biased region" description="Polar residues" evidence="4">
    <location>
        <begin position="33"/>
        <end position="50"/>
    </location>
</feature>
<organism evidence="6 7">
    <name type="scientific">Phrynocephalus forsythii</name>
    <dbReference type="NCBI Taxonomy" id="171643"/>
    <lineage>
        <taxon>Eukaryota</taxon>
        <taxon>Metazoa</taxon>
        <taxon>Chordata</taxon>
        <taxon>Craniata</taxon>
        <taxon>Vertebrata</taxon>
        <taxon>Euteleostomi</taxon>
        <taxon>Lepidosauria</taxon>
        <taxon>Squamata</taxon>
        <taxon>Bifurcata</taxon>
        <taxon>Unidentata</taxon>
        <taxon>Episquamata</taxon>
        <taxon>Toxicofera</taxon>
        <taxon>Iguania</taxon>
        <taxon>Acrodonta</taxon>
        <taxon>Agamidae</taxon>
        <taxon>Agaminae</taxon>
        <taxon>Phrynocephalus</taxon>
    </lineage>
</organism>
<dbReference type="OrthoDB" id="9892004at2759"/>
<name>A0A9Q0X903_9SAUR</name>
<accession>A0A9Q0X903</accession>
<evidence type="ECO:0000313" key="6">
    <source>
        <dbReference type="EMBL" id="KAJ7304962.1"/>
    </source>
</evidence>
<dbReference type="PROSITE" id="PS52003">
    <property type="entry name" value="OCA"/>
    <property type="match status" value="1"/>
</dbReference>